<evidence type="ECO:0000313" key="2">
    <source>
        <dbReference type="Proteomes" id="UP001139353"/>
    </source>
</evidence>
<sequence length="142" mass="15217">MSLELVVVFALAMPPSAESLQSALDRKGVPIRLSQSGDLQKRAGFLPLMYEMKPTGFFVAQLTYKELTTDYPQARVPSGAAKSVISLGFGGHFLECASVFRVASVLVSEFGARAFGTESGNYISLEDIDNTAAACDAESKKE</sequence>
<protein>
    <submittedName>
        <fullName evidence="1">Uncharacterized protein</fullName>
    </submittedName>
</protein>
<dbReference type="AlphaFoldDB" id="A0A9X1YFA5"/>
<proteinExistence type="predicted"/>
<organism evidence="1 2">
    <name type="scientific">Scleromatobacter humisilvae</name>
    <dbReference type="NCBI Taxonomy" id="2897159"/>
    <lineage>
        <taxon>Bacteria</taxon>
        <taxon>Pseudomonadati</taxon>
        <taxon>Pseudomonadota</taxon>
        <taxon>Betaproteobacteria</taxon>
        <taxon>Burkholderiales</taxon>
        <taxon>Sphaerotilaceae</taxon>
        <taxon>Scleromatobacter</taxon>
    </lineage>
</organism>
<dbReference type="RefSeq" id="WP_275680436.1">
    <property type="nucleotide sequence ID" value="NZ_JAJLJH010000001.1"/>
</dbReference>
<comment type="caution">
    <text evidence="1">The sequence shown here is derived from an EMBL/GenBank/DDBJ whole genome shotgun (WGS) entry which is preliminary data.</text>
</comment>
<accession>A0A9X1YFA5</accession>
<dbReference type="Proteomes" id="UP001139353">
    <property type="component" value="Unassembled WGS sequence"/>
</dbReference>
<dbReference type="EMBL" id="JAJLJH010000001">
    <property type="protein sequence ID" value="MCK9684405.1"/>
    <property type="molecule type" value="Genomic_DNA"/>
</dbReference>
<keyword evidence="2" id="KW-1185">Reference proteome</keyword>
<gene>
    <name evidence="1" type="ORF">LPC04_01640</name>
</gene>
<reference evidence="1" key="1">
    <citation type="submission" date="2021-11" db="EMBL/GenBank/DDBJ databases">
        <title>BS-T2-15 a new species belonging to the Comamonadaceae family isolated from the soil of a French oak forest.</title>
        <authorList>
            <person name="Mieszkin S."/>
            <person name="Alain K."/>
        </authorList>
    </citation>
    <scope>NUCLEOTIDE SEQUENCE</scope>
    <source>
        <strain evidence="1">BS-T2-15</strain>
    </source>
</reference>
<name>A0A9X1YFA5_9BURK</name>
<evidence type="ECO:0000313" key="1">
    <source>
        <dbReference type="EMBL" id="MCK9684405.1"/>
    </source>
</evidence>